<dbReference type="Ensembl" id="ENSSHBT00005002488.1">
    <property type="protein sequence ID" value="ENSSHBP00005002018.1"/>
    <property type="gene ID" value="ENSSHBG00005001869.1"/>
</dbReference>
<organism evidence="1 2">
    <name type="scientific">Strigops habroptila</name>
    <name type="common">Kakapo</name>
    <dbReference type="NCBI Taxonomy" id="2489341"/>
    <lineage>
        <taxon>Eukaryota</taxon>
        <taxon>Metazoa</taxon>
        <taxon>Chordata</taxon>
        <taxon>Craniata</taxon>
        <taxon>Vertebrata</taxon>
        <taxon>Euteleostomi</taxon>
        <taxon>Archelosauria</taxon>
        <taxon>Archosauria</taxon>
        <taxon>Dinosauria</taxon>
        <taxon>Saurischia</taxon>
        <taxon>Theropoda</taxon>
        <taxon>Coelurosauria</taxon>
        <taxon>Aves</taxon>
        <taxon>Neognathae</taxon>
        <taxon>Neoaves</taxon>
        <taxon>Telluraves</taxon>
        <taxon>Australaves</taxon>
        <taxon>Psittaciformes</taxon>
        <taxon>Psittacidae</taxon>
        <taxon>Strigops</taxon>
    </lineage>
</organism>
<reference evidence="1" key="2">
    <citation type="submission" date="2025-08" db="UniProtKB">
        <authorList>
            <consortium name="Ensembl"/>
        </authorList>
    </citation>
    <scope>IDENTIFICATION</scope>
</reference>
<dbReference type="AlphaFoldDB" id="A0A672TL02"/>
<evidence type="ECO:0000313" key="1">
    <source>
        <dbReference type="Ensembl" id="ENSSHBP00005002018.1"/>
    </source>
</evidence>
<proteinExistence type="predicted"/>
<dbReference type="Proteomes" id="UP000472266">
    <property type="component" value="Chromosome 1"/>
</dbReference>
<sequence>LVSFGRYQMKPRMCINPFSENGKSTVLLCFPNTMQQQPRRFEPTSYLSISFINGWYIILAGHYNMKIIANHSFHLILIGGTQDPKLYPHCLKKNLQVLCFVQAPAEHVTAHLHQFMAKHFIPHSGRAARTLLDKVLCLTNEMPFSRLFTI</sequence>
<accession>A0A672TL02</accession>
<dbReference type="InParanoid" id="A0A672TL02"/>
<name>A0A672TL02_STRHB</name>
<reference evidence="1 2" key="1">
    <citation type="submission" date="2019-11" db="EMBL/GenBank/DDBJ databases">
        <title>Strigops habroptila (kakapo) genome, bStrHab1, primary haplotype, v2.</title>
        <authorList>
            <person name="Jarvis E.D."/>
            <person name="Howard J."/>
            <person name="Rhie A."/>
            <person name="Phillippy A."/>
            <person name="Korlach J."/>
            <person name="Digby A."/>
            <person name="Iorns D."/>
            <person name="Eason D."/>
            <person name="Robertson B."/>
            <person name="Raemaekers T."/>
            <person name="Howe K."/>
            <person name="Lewin H."/>
            <person name="Damas J."/>
            <person name="Hastie A."/>
            <person name="Tracey A."/>
            <person name="Chow W."/>
            <person name="Fedrigo O."/>
        </authorList>
    </citation>
    <scope>NUCLEOTIDE SEQUENCE [LARGE SCALE GENOMIC DNA]</scope>
</reference>
<protein>
    <submittedName>
        <fullName evidence="1">Uncharacterized protein</fullName>
    </submittedName>
</protein>
<reference evidence="1" key="3">
    <citation type="submission" date="2025-09" db="UniProtKB">
        <authorList>
            <consortium name="Ensembl"/>
        </authorList>
    </citation>
    <scope>IDENTIFICATION</scope>
</reference>
<keyword evidence="2" id="KW-1185">Reference proteome</keyword>
<evidence type="ECO:0000313" key="2">
    <source>
        <dbReference type="Proteomes" id="UP000472266"/>
    </source>
</evidence>